<dbReference type="SUPFAM" id="SSF56349">
    <property type="entry name" value="DNA breaking-rejoining enzymes"/>
    <property type="match status" value="1"/>
</dbReference>
<dbReference type="Pfam" id="PF00589">
    <property type="entry name" value="Phage_integrase"/>
    <property type="match status" value="1"/>
</dbReference>
<evidence type="ECO:0000259" key="10">
    <source>
        <dbReference type="PROSITE" id="PS51898"/>
    </source>
</evidence>
<dbReference type="GO" id="GO:0051301">
    <property type="term" value="P:cell division"/>
    <property type="evidence" value="ECO:0007669"/>
    <property type="project" value="UniProtKB-KW"/>
</dbReference>
<accession>D4DPT4</accession>
<dbReference type="PROSITE" id="PS51900">
    <property type="entry name" value="CB"/>
    <property type="match status" value="1"/>
</dbReference>
<dbReference type="InterPro" id="IPR002104">
    <property type="entry name" value="Integrase_catalytic"/>
</dbReference>
<dbReference type="CDD" id="cd00798">
    <property type="entry name" value="INT_XerDC_C"/>
    <property type="match status" value="1"/>
</dbReference>
<feature type="active site" evidence="9">
    <location>
        <position position="268"/>
    </location>
</feature>
<dbReference type="PANTHER" id="PTHR30349:SF81">
    <property type="entry name" value="TYROSINE RECOMBINASE XERC"/>
    <property type="match status" value="1"/>
</dbReference>
<comment type="subcellular location">
    <subcellularLocation>
        <location evidence="1 9">Cytoplasm</location>
    </subcellularLocation>
</comment>
<comment type="caution">
    <text evidence="12">The sequence shown here is derived from an EMBL/GenBank/DDBJ whole genome shotgun (WGS) entry which is preliminary data.</text>
</comment>
<dbReference type="InterPro" id="IPR023009">
    <property type="entry name" value="Tyrosine_recombinase_XerC/XerD"/>
</dbReference>
<evidence type="ECO:0000256" key="7">
    <source>
        <dbReference type="ARBA" id="ARBA00023172"/>
    </source>
</evidence>
<dbReference type="HAMAP" id="MF_01808">
    <property type="entry name" value="Recomb_XerC_XerD"/>
    <property type="match status" value="1"/>
</dbReference>
<evidence type="ECO:0000256" key="4">
    <source>
        <dbReference type="ARBA" id="ARBA00022829"/>
    </source>
</evidence>
<evidence type="ECO:0000256" key="5">
    <source>
        <dbReference type="ARBA" id="ARBA00022908"/>
    </source>
</evidence>
<dbReference type="GO" id="GO:0009037">
    <property type="term" value="F:tyrosine-based site-specific recombinase activity"/>
    <property type="evidence" value="ECO:0007669"/>
    <property type="project" value="UniProtKB-UniRule"/>
</dbReference>
<dbReference type="GO" id="GO:0003677">
    <property type="term" value="F:DNA binding"/>
    <property type="evidence" value="ECO:0007669"/>
    <property type="project" value="UniProtKB-UniRule"/>
</dbReference>
<feature type="active site" evidence="9">
    <location>
        <position position="151"/>
    </location>
</feature>
<feature type="domain" description="Core-binding (CB)" evidence="11">
    <location>
        <begin position="9"/>
        <end position="90"/>
    </location>
</feature>
<dbReference type="InterPro" id="IPR013762">
    <property type="entry name" value="Integrase-like_cat_sf"/>
</dbReference>
<dbReference type="PANTHER" id="PTHR30349">
    <property type="entry name" value="PHAGE INTEGRASE-RELATED"/>
    <property type="match status" value="1"/>
</dbReference>
<keyword evidence="8 9" id="KW-0131">Cell cycle</keyword>
<dbReference type="SUPFAM" id="SSF47823">
    <property type="entry name" value="lambda integrase-like, N-terminal domain"/>
    <property type="match status" value="1"/>
</dbReference>
<dbReference type="InterPro" id="IPR011010">
    <property type="entry name" value="DNA_brk_join_enz"/>
</dbReference>
<dbReference type="Proteomes" id="UP000005536">
    <property type="component" value="Unassembled WGS sequence"/>
</dbReference>
<dbReference type="InterPro" id="IPR004107">
    <property type="entry name" value="Integrase_SAM-like_N"/>
</dbReference>
<comment type="similarity">
    <text evidence="9">Belongs to the 'phage' integrase family. XerC subfamily.</text>
</comment>
<evidence type="ECO:0000256" key="2">
    <source>
        <dbReference type="ARBA" id="ARBA00022490"/>
    </source>
</evidence>
<comment type="function">
    <text evidence="9">Site-specific tyrosine recombinase, which acts by catalyzing the cutting and rejoining of the recombining DNA molecules. The XerC-XerD complex is essential to convert dimers of the bacterial chromosome into monomers to permit their segregation at cell division. It also contributes to the segregational stability of plasmids.</text>
</comment>
<dbReference type="Pfam" id="PF02899">
    <property type="entry name" value="Phage_int_SAM_1"/>
    <property type="match status" value="1"/>
</dbReference>
<dbReference type="Gene3D" id="1.10.443.10">
    <property type="entry name" value="Intergrase catalytic core"/>
    <property type="match status" value="1"/>
</dbReference>
<organism evidence="12 13">
    <name type="scientific">Neisseria elongata subsp. glycolytica ATCC 29315</name>
    <dbReference type="NCBI Taxonomy" id="546263"/>
    <lineage>
        <taxon>Bacteria</taxon>
        <taxon>Pseudomonadati</taxon>
        <taxon>Pseudomonadota</taxon>
        <taxon>Betaproteobacteria</taxon>
        <taxon>Neisseriales</taxon>
        <taxon>Neisseriaceae</taxon>
        <taxon>Neisseria</taxon>
    </lineage>
</organism>
<dbReference type="PROSITE" id="PS51898">
    <property type="entry name" value="TYR_RECOMBINASE"/>
    <property type="match status" value="1"/>
</dbReference>
<dbReference type="EMBL" id="ADBF01000028">
    <property type="protein sequence ID" value="EFE50149.1"/>
    <property type="molecule type" value="Genomic_DNA"/>
</dbReference>
<evidence type="ECO:0000259" key="11">
    <source>
        <dbReference type="PROSITE" id="PS51900"/>
    </source>
</evidence>
<dbReference type="AlphaFoldDB" id="D4DPT4"/>
<protein>
    <recommendedName>
        <fullName evidence="9">Tyrosine recombinase XerC</fullName>
    </recommendedName>
</protein>
<dbReference type="Gene3D" id="1.10.150.130">
    <property type="match status" value="1"/>
</dbReference>
<dbReference type="STRING" id="546263.NELON_01200"/>
<keyword evidence="6 9" id="KW-0238">DNA-binding</keyword>
<evidence type="ECO:0000256" key="3">
    <source>
        <dbReference type="ARBA" id="ARBA00022618"/>
    </source>
</evidence>
<keyword evidence="7 9" id="KW-0233">DNA recombination</keyword>
<dbReference type="InterPro" id="IPR010998">
    <property type="entry name" value="Integrase_recombinase_N"/>
</dbReference>
<evidence type="ECO:0000256" key="8">
    <source>
        <dbReference type="ARBA" id="ARBA00023306"/>
    </source>
</evidence>
<sequence>MTGNPMTPDELPHHLDPYLAELQRQGKSEHTLTAYRRDLTQLFNLLPAHGQSVGRNDFVAVLKKLSQQNQSERSLARKLSAWRQYCAFLMRQKLLDADPTVRLKAPKAPERLPKAVDAEPLNRLLDHAPAENGLDVRDLAIFELLYGSGLRVAEVHGLNTDDILLDEGWVEVRGKGGKHRQVPLGSRSVSALRAYLPQRIAQSGETALFTGHTGKRLGIRQIQNRLRDWAVKNGSPQHLSPHMMRHSYASHLLQSSGDIRAIQELLGHSNLSATQIYTKLDFDRLAQVYDRAHPRAKRKKDGG</sequence>
<feature type="active site" description="O-(3'-phospho-DNA)-tyrosine intermediate" evidence="9">
    <location>
        <position position="277"/>
    </location>
</feature>
<feature type="domain" description="Tyr recombinase" evidence="10">
    <location>
        <begin position="111"/>
        <end position="290"/>
    </location>
</feature>
<evidence type="ECO:0000313" key="13">
    <source>
        <dbReference type="Proteomes" id="UP000005536"/>
    </source>
</evidence>
<evidence type="ECO:0000256" key="9">
    <source>
        <dbReference type="HAMAP-Rule" id="MF_01808"/>
    </source>
</evidence>
<feature type="active site" evidence="9">
    <location>
        <position position="245"/>
    </location>
</feature>
<evidence type="ECO:0000313" key="12">
    <source>
        <dbReference type="EMBL" id="EFE50149.1"/>
    </source>
</evidence>
<feature type="active site" evidence="9">
    <location>
        <position position="175"/>
    </location>
</feature>
<evidence type="ECO:0000256" key="6">
    <source>
        <dbReference type="ARBA" id="ARBA00023125"/>
    </source>
</evidence>
<dbReference type="InterPro" id="IPR044068">
    <property type="entry name" value="CB"/>
</dbReference>
<feature type="active site" evidence="9">
    <location>
        <position position="242"/>
    </location>
</feature>
<keyword evidence="2 9" id="KW-0963">Cytoplasm</keyword>
<reference evidence="12 13" key="1">
    <citation type="submission" date="2010-02" db="EMBL/GenBank/DDBJ databases">
        <authorList>
            <person name="Weinstock G."/>
            <person name="Sodergren E."/>
            <person name="Clifton S."/>
            <person name="Fulton L."/>
            <person name="Fulton B."/>
            <person name="Courtney L."/>
            <person name="Fronick C."/>
            <person name="Harrison M."/>
            <person name="Strong C."/>
            <person name="Farmer C."/>
            <person name="Delahaunty K."/>
            <person name="Markovic C."/>
            <person name="Hall O."/>
            <person name="Minx P."/>
            <person name="Tomlinson C."/>
            <person name="Mitreva M."/>
            <person name="Nelson J."/>
            <person name="Hou S."/>
            <person name="Wollam A."/>
            <person name="Pepin K.H."/>
            <person name="Johnson M."/>
            <person name="Bhonagiri V."/>
            <person name="Zhang X."/>
            <person name="Suruliraj S."/>
            <person name="Warren W."/>
            <person name="Chinwalla A."/>
            <person name="Mardis E.R."/>
            <person name="Wilson R.K."/>
        </authorList>
    </citation>
    <scope>NUCLEOTIDE SEQUENCE [LARGE SCALE GENOMIC DNA]</scope>
    <source>
        <strain evidence="12 13">ATCC 29315</strain>
    </source>
</reference>
<comment type="subunit">
    <text evidence="9">Forms a cyclic heterotetrameric complex composed of two molecules of XerC and two molecules of XerD.</text>
</comment>
<name>D4DPT4_NEIEG</name>
<proteinExistence type="inferred from homology"/>
<gene>
    <name evidence="9" type="primary">xerC</name>
    <name evidence="12" type="ORF">NEIELOOT_01071</name>
</gene>
<dbReference type="GO" id="GO:0005737">
    <property type="term" value="C:cytoplasm"/>
    <property type="evidence" value="ECO:0007669"/>
    <property type="project" value="UniProtKB-SubCell"/>
</dbReference>
<dbReference type="InterPro" id="IPR050090">
    <property type="entry name" value="Tyrosine_recombinase_XerCD"/>
</dbReference>
<dbReference type="GO" id="GO:0007059">
    <property type="term" value="P:chromosome segregation"/>
    <property type="evidence" value="ECO:0007669"/>
    <property type="project" value="UniProtKB-UniRule"/>
</dbReference>
<keyword evidence="4 9" id="KW-0159">Chromosome partition</keyword>
<keyword evidence="3 9" id="KW-0132">Cell division</keyword>
<evidence type="ECO:0000256" key="1">
    <source>
        <dbReference type="ARBA" id="ARBA00004496"/>
    </source>
</evidence>
<keyword evidence="5 9" id="KW-0229">DNA integration</keyword>
<dbReference type="GO" id="GO:0006313">
    <property type="term" value="P:DNA transposition"/>
    <property type="evidence" value="ECO:0007669"/>
    <property type="project" value="UniProtKB-UniRule"/>
</dbReference>